<evidence type="ECO:0000256" key="1">
    <source>
        <dbReference type="ARBA" id="ARBA00004687"/>
    </source>
</evidence>
<dbReference type="AlphaFoldDB" id="A0A1B0CX60"/>
<evidence type="ECO:0000313" key="5">
    <source>
        <dbReference type="EnsemblMetazoa" id="LLOJ009596-PA"/>
    </source>
</evidence>
<dbReference type="InterPro" id="IPR019328">
    <property type="entry name" value="PIGH-H_dom"/>
</dbReference>
<evidence type="ECO:0000259" key="3">
    <source>
        <dbReference type="Pfam" id="PF10181"/>
    </source>
</evidence>
<dbReference type="PANTHER" id="PTHR15231">
    <property type="entry name" value="PHOSPHATIDYLINOSITOL N-ACETYLGLUCOSAMINYLTRANSFERASE SUBUNIT H"/>
    <property type="match status" value="1"/>
</dbReference>
<dbReference type="PANTHER" id="PTHR15231:SF1">
    <property type="entry name" value="PHOSPHATIDYLINOSITOL N-ACETYLGLUCOSAMINYLTRANSFERASE SUBUNIT H"/>
    <property type="match status" value="1"/>
</dbReference>
<dbReference type="GO" id="GO:0006506">
    <property type="term" value="P:GPI anchor biosynthetic process"/>
    <property type="evidence" value="ECO:0007669"/>
    <property type="project" value="UniProtKB-UniPathway"/>
</dbReference>
<dbReference type="UniPathway" id="UPA00196"/>
<dbReference type="InterPro" id="IPR044215">
    <property type="entry name" value="PIG-H"/>
</dbReference>
<evidence type="ECO:0000256" key="2">
    <source>
        <dbReference type="ARBA" id="ARBA00009610"/>
    </source>
</evidence>
<organism evidence="5 6">
    <name type="scientific">Lutzomyia longipalpis</name>
    <name type="common">Sand fly</name>
    <dbReference type="NCBI Taxonomy" id="7200"/>
    <lineage>
        <taxon>Eukaryota</taxon>
        <taxon>Metazoa</taxon>
        <taxon>Ecdysozoa</taxon>
        <taxon>Arthropoda</taxon>
        <taxon>Hexapoda</taxon>
        <taxon>Insecta</taxon>
        <taxon>Pterygota</taxon>
        <taxon>Neoptera</taxon>
        <taxon>Endopterygota</taxon>
        <taxon>Diptera</taxon>
        <taxon>Nematocera</taxon>
        <taxon>Psychodoidea</taxon>
        <taxon>Psychodidae</taxon>
        <taxon>Lutzomyia</taxon>
        <taxon>Lutzomyia</taxon>
    </lineage>
</organism>
<evidence type="ECO:0000313" key="4">
    <source>
        <dbReference type="EMBL" id="MBC1172203.1"/>
    </source>
</evidence>
<proteinExistence type="inferred from homology"/>
<name>A0A1B0CX60_LUTLO</name>
<dbReference type="Pfam" id="PF10181">
    <property type="entry name" value="PIG-H"/>
    <property type="match status" value="1"/>
</dbReference>
<reference evidence="6" key="1">
    <citation type="submission" date="2012-05" db="EMBL/GenBank/DDBJ databases">
        <title>Whole Genome Assembly of Lutzomyia longipalpis.</title>
        <authorList>
            <person name="Richards S."/>
            <person name="Qu C."/>
            <person name="Dillon R."/>
            <person name="Worley K."/>
            <person name="Scherer S."/>
            <person name="Batterton M."/>
            <person name="Taylor A."/>
            <person name="Hawes A."/>
            <person name="Hernandez B."/>
            <person name="Kovar C."/>
            <person name="Mandapat C."/>
            <person name="Pham C."/>
            <person name="Qu C."/>
            <person name="Jing C."/>
            <person name="Bess C."/>
            <person name="Bandaranaike D."/>
            <person name="Ngo D."/>
            <person name="Ongeri F."/>
            <person name="Arias F."/>
            <person name="Lara F."/>
            <person name="Weissenberger G."/>
            <person name="Kamau G."/>
            <person name="Han H."/>
            <person name="Shen H."/>
            <person name="Dinh H."/>
            <person name="Khalil I."/>
            <person name="Jones J."/>
            <person name="Shafer J."/>
            <person name="Jayaseelan J."/>
            <person name="Quiroz J."/>
            <person name="Blankenburg K."/>
            <person name="Nguyen L."/>
            <person name="Jackson L."/>
            <person name="Francisco L."/>
            <person name="Tang L.-Y."/>
            <person name="Pu L.-L."/>
            <person name="Perales L."/>
            <person name="Lorensuhewa L."/>
            <person name="Munidasa M."/>
            <person name="Coyle M."/>
            <person name="Taylor M."/>
            <person name="Puazo M."/>
            <person name="Firestine M."/>
            <person name="Scheel M."/>
            <person name="Javaid M."/>
            <person name="Wang M."/>
            <person name="Li M."/>
            <person name="Tabassum N."/>
            <person name="Saada N."/>
            <person name="Osuji N."/>
            <person name="Aqrawi P."/>
            <person name="Fu Q."/>
            <person name="Thornton R."/>
            <person name="Raj R."/>
            <person name="Goodspeed R."/>
            <person name="Mata R."/>
            <person name="Najjar R."/>
            <person name="Gubbala S."/>
            <person name="Lee S."/>
            <person name="Denson S."/>
            <person name="Patil S."/>
            <person name="Macmil S."/>
            <person name="Qi S."/>
            <person name="Matskevitch T."/>
            <person name="Palculict T."/>
            <person name="Mathew T."/>
            <person name="Vee V."/>
            <person name="Velamala V."/>
            <person name="Korchina V."/>
            <person name="Cai W."/>
            <person name="Liu W."/>
            <person name="Dai W."/>
            <person name="Zou X."/>
            <person name="Zhu Y."/>
            <person name="Zhang Y."/>
            <person name="Wu Y.-Q."/>
            <person name="Xin Y."/>
            <person name="Nazarath L."/>
            <person name="Kovar C."/>
            <person name="Han Y."/>
            <person name="Muzny D."/>
            <person name="Gibbs R."/>
        </authorList>
    </citation>
    <scope>NUCLEOTIDE SEQUENCE [LARGE SCALE GENOMIC DNA]</scope>
    <source>
        <strain evidence="6">Jacobina</strain>
    </source>
</reference>
<feature type="domain" description="Phosphatidylinositol N-acetylglucosaminyltransferase subunit H conserved" evidence="3">
    <location>
        <begin position="93"/>
        <end position="159"/>
    </location>
</feature>
<dbReference type="Proteomes" id="UP000092461">
    <property type="component" value="Unassembled WGS sequence"/>
</dbReference>
<comment type="similarity">
    <text evidence="2">Belongs to the PIGH family.</text>
</comment>
<protein>
    <submittedName>
        <fullName evidence="4">Putative gpi-glcnac transferase complex</fullName>
    </submittedName>
</protein>
<keyword evidence="4" id="KW-0808">Transferase</keyword>
<dbReference type="EnsemblMetazoa" id="LLOJ009596-RA">
    <property type="protein sequence ID" value="LLOJ009596-PA"/>
    <property type="gene ID" value="LLOJ009596"/>
</dbReference>
<sequence length="183" mass="21102">MKTVQRIFKNIHGKELRVEIDSFSENTISILVENTESSVERRKLLKVAGFIGSLYAALVFLGSPFGLILGHILMLFLTLLPIYLHTKVVESESVTFIRHFGLQNTIKYSKNRVKNLLIPAHTIHDIIINEVIHHQRVIFMLQILLEGETSHEGKIHSLFKNTKPNLSCLEFIYKTLHSRWRTS</sequence>
<dbReference type="GO" id="GO:0000506">
    <property type="term" value="C:glycosylphosphatidylinositol-N-acetylglucosaminyltransferase (GPI-GnT) complex"/>
    <property type="evidence" value="ECO:0007669"/>
    <property type="project" value="InterPro"/>
</dbReference>
<reference evidence="4" key="2">
    <citation type="journal article" date="2020" name="BMC">
        <title>Leishmania infection induces a limited differential gene expression in the sand fly midgut.</title>
        <authorList>
            <person name="Coutinho-Abreu I.V."/>
            <person name="Serafim T.D."/>
            <person name="Meneses C."/>
            <person name="Kamhawi S."/>
            <person name="Oliveira F."/>
            <person name="Valenzuela J.G."/>
        </authorList>
    </citation>
    <scope>NUCLEOTIDE SEQUENCE</scope>
    <source>
        <strain evidence="4">Jacobina</strain>
        <tissue evidence="4">Midgut</tissue>
    </source>
</reference>
<comment type="pathway">
    <text evidence="1">Glycolipid biosynthesis; glycosylphosphatidylinositol-anchor biosynthesis.</text>
</comment>
<reference evidence="5" key="3">
    <citation type="submission" date="2020-05" db="UniProtKB">
        <authorList>
            <consortium name="EnsemblMetazoa"/>
        </authorList>
    </citation>
    <scope>IDENTIFICATION</scope>
    <source>
        <strain evidence="5">Jacobina</strain>
    </source>
</reference>
<dbReference type="EMBL" id="GITU01003500">
    <property type="protein sequence ID" value="MBC1172203.1"/>
    <property type="molecule type" value="Transcribed_RNA"/>
</dbReference>
<dbReference type="EMBL" id="AJWK01033287">
    <property type="status" value="NOT_ANNOTATED_CDS"/>
    <property type="molecule type" value="Genomic_DNA"/>
</dbReference>
<accession>A0A1B0CX60</accession>
<dbReference type="GO" id="GO:0016740">
    <property type="term" value="F:transferase activity"/>
    <property type="evidence" value="ECO:0007669"/>
    <property type="project" value="UniProtKB-KW"/>
</dbReference>
<keyword evidence="6" id="KW-1185">Reference proteome</keyword>
<evidence type="ECO:0000313" key="6">
    <source>
        <dbReference type="Proteomes" id="UP000092461"/>
    </source>
</evidence>
<dbReference type="VEuPathDB" id="VectorBase:LLOJ009596"/>